<feature type="transmembrane region" description="Helical" evidence="13">
    <location>
        <begin position="1095"/>
        <end position="1113"/>
    </location>
</feature>
<keyword evidence="9 13" id="KW-1278">Translocase</keyword>
<feature type="transmembrane region" description="Helical" evidence="13">
    <location>
        <begin position="423"/>
        <end position="444"/>
    </location>
</feature>
<evidence type="ECO:0000313" key="17">
    <source>
        <dbReference type="Proteomes" id="UP000494165"/>
    </source>
</evidence>
<organism evidence="16 17">
    <name type="scientific">Cloeon dipterum</name>
    <dbReference type="NCBI Taxonomy" id="197152"/>
    <lineage>
        <taxon>Eukaryota</taxon>
        <taxon>Metazoa</taxon>
        <taxon>Ecdysozoa</taxon>
        <taxon>Arthropoda</taxon>
        <taxon>Hexapoda</taxon>
        <taxon>Insecta</taxon>
        <taxon>Pterygota</taxon>
        <taxon>Palaeoptera</taxon>
        <taxon>Ephemeroptera</taxon>
        <taxon>Pisciforma</taxon>
        <taxon>Baetidae</taxon>
        <taxon>Cloeon</taxon>
    </lineage>
</organism>
<dbReference type="GO" id="GO:0005524">
    <property type="term" value="F:ATP binding"/>
    <property type="evidence" value="ECO:0007669"/>
    <property type="project" value="UniProtKB-UniRule"/>
</dbReference>
<keyword evidence="10 13" id="KW-1133">Transmembrane helix</keyword>
<dbReference type="SFLD" id="SFLDS00003">
    <property type="entry name" value="Haloacid_Dehalogenase"/>
    <property type="match status" value="1"/>
</dbReference>
<evidence type="ECO:0000256" key="7">
    <source>
        <dbReference type="ARBA" id="ARBA00022840"/>
    </source>
</evidence>
<dbReference type="InterPro" id="IPR023298">
    <property type="entry name" value="ATPase_P-typ_TM_dom_sf"/>
</dbReference>
<dbReference type="FunFam" id="3.40.50.1000:FF:000068">
    <property type="entry name" value="Cation-transporting ATPase"/>
    <property type="match status" value="1"/>
</dbReference>
<dbReference type="Proteomes" id="UP000494165">
    <property type="component" value="Unassembled WGS sequence"/>
</dbReference>
<keyword evidence="5 13" id="KW-0479">Metal-binding</keyword>
<evidence type="ECO:0000259" key="14">
    <source>
        <dbReference type="Pfam" id="PF00122"/>
    </source>
</evidence>
<feature type="domain" description="P5B-type ATPase N-terminal" evidence="15">
    <location>
        <begin position="46"/>
        <end position="171"/>
    </location>
</feature>
<dbReference type="NCBIfam" id="TIGR01494">
    <property type="entry name" value="ATPase_P-type"/>
    <property type="match status" value="2"/>
</dbReference>
<dbReference type="Gene3D" id="3.40.1110.10">
    <property type="entry name" value="Calcium-transporting ATPase, cytoplasmic domain N"/>
    <property type="match status" value="1"/>
</dbReference>
<dbReference type="InterPro" id="IPR036412">
    <property type="entry name" value="HAD-like_sf"/>
</dbReference>
<dbReference type="Pfam" id="PF13246">
    <property type="entry name" value="Cation_ATPase"/>
    <property type="match status" value="1"/>
</dbReference>
<dbReference type="EC" id="7.2.2.-" evidence="13"/>
<evidence type="ECO:0000256" key="8">
    <source>
        <dbReference type="ARBA" id="ARBA00022842"/>
    </source>
</evidence>
<dbReference type="PANTHER" id="PTHR45630:SF8">
    <property type="entry name" value="CATION-TRANSPORTING ATPASE"/>
    <property type="match status" value="1"/>
</dbReference>
<dbReference type="InterPro" id="IPR044492">
    <property type="entry name" value="P_typ_ATPase_HD_dom"/>
</dbReference>
<dbReference type="GO" id="GO:0006874">
    <property type="term" value="P:intracellular calcium ion homeostasis"/>
    <property type="evidence" value="ECO:0007669"/>
    <property type="project" value="TreeGrafter"/>
</dbReference>
<keyword evidence="11 13" id="KW-0472">Membrane</keyword>
<feature type="transmembrane region" description="Helical" evidence="13">
    <location>
        <begin position="251"/>
        <end position="271"/>
    </location>
</feature>
<dbReference type="PROSITE" id="PS00154">
    <property type="entry name" value="ATPASE_E1_E2"/>
    <property type="match status" value="1"/>
</dbReference>
<dbReference type="GO" id="GO:0140358">
    <property type="term" value="F:P-type transmembrane transporter activity"/>
    <property type="evidence" value="ECO:0007669"/>
    <property type="project" value="InterPro"/>
</dbReference>
<comment type="catalytic activity">
    <reaction evidence="12 13">
        <text>ATP + H2O = ADP + phosphate + H(+)</text>
        <dbReference type="Rhea" id="RHEA:13065"/>
        <dbReference type="ChEBI" id="CHEBI:15377"/>
        <dbReference type="ChEBI" id="CHEBI:15378"/>
        <dbReference type="ChEBI" id="CHEBI:30616"/>
        <dbReference type="ChEBI" id="CHEBI:43474"/>
        <dbReference type="ChEBI" id="CHEBI:456216"/>
    </reaction>
</comment>
<dbReference type="InterPro" id="IPR008250">
    <property type="entry name" value="ATPase_P-typ_transduc_dom_A_sf"/>
</dbReference>
<evidence type="ECO:0000259" key="15">
    <source>
        <dbReference type="Pfam" id="PF12409"/>
    </source>
</evidence>
<dbReference type="InterPro" id="IPR006544">
    <property type="entry name" value="P-type_TPase_V"/>
</dbReference>
<evidence type="ECO:0000256" key="12">
    <source>
        <dbReference type="ARBA" id="ARBA00049360"/>
    </source>
</evidence>
<dbReference type="PROSITE" id="PS01229">
    <property type="entry name" value="COF_2"/>
    <property type="match status" value="1"/>
</dbReference>
<dbReference type="SUPFAM" id="SSF81660">
    <property type="entry name" value="Metal cation-transporting ATPase, ATP-binding domain N"/>
    <property type="match status" value="1"/>
</dbReference>
<evidence type="ECO:0000256" key="11">
    <source>
        <dbReference type="ARBA" id="ARBA00023136"/>
    </source>
</evidence>
<dbReference type="InterPro" id="IPR023214">
    <property type="entry name" value="HAD_sf"/>
</dbReference>
<dbReference type="PRINTS" id="PR00119">
    <property type="entry name" value="CATATPASE"/>
</dbReference>
<feature type="transmembrane region" description="Helical" evidence="13">
    <location>
        <begin position="975"/>
        <end position="1003"/>
    </location>
</feature>
<evidence type="ECO:0000313" key="16">
    <source>
        <dbReference type="EMBL" id="CAB3368100.1"/>
    </source>
</evidence>
<comment type="caution">
    <text evidence="16">The sequence shown here is derived from an EMBL/GenBank/DDBJ whole genome shotgun (WGS) entry which is preliminary data.</text>
</comment>
<dbReference type="SUPFAM" id="SSF81665">
    <property type="entry name" value="Calcium ATPase, transmembrane domain M"/>
    <property type="match status" value="1"/>
</dbReference>
<evidence type="ECO:0000256" key="1">
    <source>
        <dbReference type="ARBA" id="ARBA00004141"/>
    </source>
</evidence>
<feature type="transmembrane region" description="Helical" evidence="13">
    <location>
        <begin position="456"/>
        <end position="477"/>
    </location>
</feature>
<dbReference type="Pfam" id="PF12409">
    <property type="entry name" value="P5-ATPase"/>
    <property type="match status" value="1"/>
</dbReference>
<evidence type="ECO:0000256" key="9">
    <source>
        <dbReference type="ARBA" id="ARBA00022967"/>
    </source>
</evidence>
<evidence type="ECO:0000256" key="2">
    <source>
        <dbReference type="ARBA" id="ARBA00006000"/>
    </source>
</evidence>
<feature type="domain" description="P-type ATPase A" evidence="14">
    <location>
        <begin position="288"/>
        <end position="406"/>
    </location>
</feature>
<comment type="subcellular location">
    <subcellularLocation>
        <location evidence="1 13">Membrane</location>
        <topology evidence="1 13">Multi-pass membrane protein</topology>
    </subcellularLocation>
</comment>
<name>A0A8S1CIP9_9INSE</name>
<dbReference type="SFLD" id="SFLDF00027">
    <property type="entry name" value="p-type_atpase"/>
    <property type="match status" value="1"/>
</dbReference>
<evidence type="ECO:0000256" key="4">
    <source>
        <dbReference type="ARBA" id="ARBA00022692"/>
    </source>
</evidence>
<dbReference type="OrthoDB" id="48943at2759"/>
<evidence type="ECO:0000256" key="10">
    <source>
        <dbReference type="ARBA" id="ARBA00022989"/>
    </source>
</evidence>
<dbReference type="InterPro" id="IPR023299">
    <property type="entry name" value="ATPase_P-typ_cyto_dom_N"/>
</dbReference>
<dbReference type="AlphaFoldDB" id="A0A8S1CIP9"/>
<dbReference type="EMBL" id="CADEPI010000036">
    <property type="protein sequence ID" value="CAB3368100.1"/>
    <property type="molecule type" value="Genomic_DNA"/>
</dbReference>
<accession>A0A8S1CIP9</accession>
<keyword evidence="17" id="KW-1185">Reference proteome</keyword>
<dbReference type="InterPro" id="IPR018303">
    <property type="entry name" value="ATPase_P-typ_P_site"/>
</dbReference>
<sequence length="1185" mass="132514">MPRGNRVVDSAEQQFIHGGTTIPEFSHREFSQPATSSHLTTSRGDDYDVEVIGYQRNACKMLFTWLLILLSGGLLRLLFHWCPHWMLVCTHSKCHLRKAASVLVIETYQKKKKSHAVKKIEVLSARDVLPSDRYQNAECCEKLPLYFDDGCFRELETVRLLNFKREKFIWDDDRQLFIAICGLDTSDDMQNVKNDPQGLTENNQRLRSIVYGQNEIDVPLQGVGTLILLEILNPIYFFQVFSLTVWLCESYYYYTIAIIIMSVYGISSNVIQTYRNQRNLHSTVHSVDRAQVLRPDSKTEHIPTTQLVPGDVLVIPSHGCVMQCDAVLLRGTCIVNESMLTGESVPVTKTSLVANYKQLDKREKAHHTLYCGTQVIQTRYYGGEMVLAVVTNTSFMTAKGELVRSILYPPPVDFKFDSDLLKFLLFLAFVASFGLVYTIALKIYKRAPWTDIVIKALDIVTITVPPALPAAMTVARLNAQTRLQKDKIFCINSQEINVAGSINCVCFDKTGTLTEDGLDMWGVVPVENGQFTDPCHDAGELKASSNLPLAMAACQSLTLINNEIMGDPLDLKTFEFSKWQFEEPDIDDASKYDNIVPTVVKSPESDFDKKQVGIIQQFQFSSSLQRMSVITRTLGHKEVFIVSKGSPEKISSLSIPETVPENFHSVLMQYSKEGYRIIAIGWKTLTGLSYPAVQRLPREEVEKNLTFGGLIILENRLKPETADNIATLHRAKVKMVMVTGDNILTAVSVARECGMIAEGEHVIDVQSVEATADHPPKIYFTSQDHEKSVNGSGECRLQPYAFAMNGTTWSIIRDSFPELIPRLIVRGAVFARMSPDQKQQLVGHLQELGYYVAMCGDGANDCGALKAAHVGISLSDAEASVAASFTYKEANIACVPMVIKEGRGAIVTSFGVFKFMAAYSLTQFVSVMILYTINSNLTDFQFLYIDIFLSLAFVGFFGNTMAYKGAISAEPPITNLISAVPMVSLVCQMLLNVCLQLAIFALVQHQPWFEPHAPQNSSDYACFENYAVFAGSLFQYVQMSIVFSKGPPYRERIWTNYWLSASIALLTGLCVYITVWPAEWLVALLELNMPPKIRFRLYVIALAAVGFVLSFFLEELLVEGVVQTKVKSAERAFDCVTKEMDQDTKWPALSARLEVAEPQTAADDAKPHVHMTVLRETSDLPSPVN</sequence>
<dbReference type="InterPro" id="IPR047819">
    <property type="entry name" value="P5A-ATPase_N"/>
</dbReference>
<dbReference type="Gene3D" id="2.70.150.10">
    <property type="entry name" value="Calcium-transporting ATPase, cytoplasmic transduction domain A"/>
    <property type="match status" value="1"/>
</dbReference>
<dbReference type="SUPFAM" id="SSF81653">
    <property type="entry name" value="Calcium ATPase, transduction domain A"/>
    <property type="match status" value="1"/>
</dbReference>
<dbReference type="PANTHER" id="PTHR45630">
    <property type="entry name" value="CATION-TRANSPORTING ATPASE-RELATED"/>
    <property type="match status" value="1"/>
</dbReference>
<dbReference type="SFLD" id="SFLDG00002">
    <property type="entry name" value="C1.7:_P-type_atpase_like"/>
    <property type="match status" value="1"/>
</dbReference>
<dbReference type="InterPro" id="IPR001757">
    <property type="entry name" value="P_typ_ATPase"/>
</dbReference>
<evidence type="ECO:0000256" key="13">
    <source>
        <dbReference type="RuleBase" id="RU362082"/>
    </source>
</evidence>
<feature type="transmembrane region" description="Helical" evidence="13">
    <location>
        <begin position="62"/>
        <end position="81"/>
    </location>
</feature>
<dbReference type="NCBIfam" id="TIGR01657">
    <property type="entry name" value="P-ATPase-V"/>
    <property type="match status" value="1"/>
</dbReference>
<feature type="transmembrane region" description="Helical" evidence="13">
    <location>
        <begin position="906"/>
        <end position="931"/>
    </location>
</feature>
<dbReference type="InterPro" id="IPR059000">
    <property type="entry name" value="ATPase_P-type_domA"/>
</dbReference>
<keyword evidence="3" id="KW-0597">Phosphoprotein</keyword>
<dbReference type="SUPFAM" id="SSF56784">
    <property type="entry name" value="HAD-like"/>
    <property type="match status" value="1"/>
</dbReference>
<evidence type="ECO:0000256" key="6">
    <source>
        <dbReference type="ARBA" id="ARBA00022741"/>
    </source>
</evidence>
<gene>
    <name evidence="16" type="ORF">CLODIP_2_CD08100</name>
</gene>
<keyword evidence="7 13" id="KW-0067">ATP-binding</keyword>
<reference evidence="16 17" key="1">
    <citation type="submission" date="2020-04" db="EMBL/GenBank/DDBJ databases">
        <authorList>
            <person name="Alioto T."/>
            <person name="Alioto T."/>
            <person name="Gomez Garrido J."/>
        </authorList>
    </citation>
    <scope>NUCLEOTIDE SEQUENCE [LARGE SCALE GENOMIC DNA]</scope>
</reference>
<keyword evidence="8 13" id="KW-0460">Magnesium</keyword>
<dbReference type="Gene3D" id="3.40.50.1000">
    <property type="entry name" value="HAD superfamily/HAD-like"/>
    <property type="match status" value="1"/>
</dbReference>
<dbReference type="GO" id="GO:0016887">
    <property type="term" value="F:ATP hydrolysis activity"/>
    <property type="evidence" value="ECO:0007669"/>
    <property type="project" value="InterPro"/>
</dbReference>
<evidence type="ECO:0000256" key="5">
    <source>
        <dbReference type="ARBA" id="ARBA00022723"/>
    </source>
</evidence>
<dbReference type="GO" id="GO:0019829">
    <property type="term" value="F:ATPase-coupled monoatomic cation transmembrane transporter activity"/>
    <property type="evidence" value="ECO:0007669"/>
    <property type="project" value="UniProtKB-UniRule"/>
</dbReference>
<dbReference type="GO" id="GO:0046872">
    <property type="term" value="F:metal ion binding"/>
    <property type="evidence" value="ECO:0007669"/>
    <property type="project" value="UniProtKB-UniRule"/>
</dbReference>
<dbReference type="Pfam" id="PF00122">
    <property type="entry name" value="E1-E2_ATPase"/>
    <property type="match status" value="1"/>
</dbReference>
<evidence type="ECO:0000256" key="3">
    <source>
        <dbReference type="ARBA" id="ARBA00022553"/>
    </source>
</evidence>
<dbReference type="GO" id="GO:0016020">
    <property type="term" value="C:membrane"/>
    <property type="evidence" value="ECO:0007669"/>
    <property type="project" value="UniProtKB-SubCell"/>
</dbReference>
<comment type="similarity">
    <text evidence="2 13">Belongs to the cation transport ATPase (P-type) (TC 3.A.3) family. Type V subfamily.</text>
</comment>
<dbReference type="Gene3D" id="1.20.1110.10">
    <property type="entry name" value="Calcium-transporting ATPase, transmembrane domain"/>
    <property type="match status" value="1"/>
</dbReference>
<feature type="transmembrane region" description="Helical" evidence="13">
    <location>
        <begin position="1055"/>
        <end position="1075"/>
    </location>
</feature>
<proteinExistence type="inferred from homology"/>
<protein>
    <recommendedName>
        <fullName evidence="13">Cation-transporting ATPase</fullName>
        <ecNumber evidence="13">7.2.2.-</ecNumber>
    </recommendedName>
</protein>
<keyword evidence="4 13" id="KW-0812">Transmembrane</keyword>
<feature type="transmembrane region" description="Helical" evidence="13">
    <location>
        <begin position="943"/>
        <end position="963"/>
    </location>
</feature>
<dbReference type="GO" id="GO:0015203">
    <property type="term" value="F:polyamine transmembrane transporter activity"/>
    <property type="evidence" value="ECO:0007669"/>
    <property type="project" value="TreeGrafter"/>
</dbReference>
<dbReference type="FunFam" id="1.20.1110.10:FF:000023">
    <property type="entry name" value="Cation-transporting ATPase"/>
    <property type="match status" value="1"/>
</dbReference>
<keyword evidence="6 13" id="KW-0547">Nucleotide-binding</keyword>